<evidence type="ECO:0000256" key="1">
    <source>
        <dbReference type="ARBA" id="ARBA00001954"/>
    </source>
</evidence>
<evidence type="ECO:0000313" key="8">
    <source>
        <dbReference type="EMBL" id="WTW63205.1"/>
    </source>
</evidence>
<reference evidence="8" key="1">
    <citation type="submission" date="2022-10" db="EMBL/GenBank/DDBJ databases">
        <title>The complete genomes of actinobacterial strains from the NBC collection.</title>
        <authorList>
            <person name="Joergensen T.S."/>
            <person name="Alvarez Arevalo M."/>
            <person name="Sterndorff E.B."/>
            <person name="Faurdal D."/>
            <person name="Vuksanovic O."/>
            <person name="Mourched A.-S."/>
            <person name="Charusanti P."/>
            <person name="Shaw S."/>
            <person name="Blin K."/>
            <person name="Weber T."/>
        </authorList>
    </citation>
    <scope>NUCLEOTIDE SEQUENCE</scope>
    <source>
        <strain evidence="8">NBC_00003</strain>
    </source>
</reference>
<dbReference type="GO" id="GO:0045329">
    <property type="term" value="P:carnitine biosynthetic process"/>
    <property type="evidence" value="ECO:0007669"/>
    <property type="project" value="TreeGrafter"/>
</dbReference>
<dbReference type="SUPFAM" id="SSF51197">
    <property type="entry name" value="Clavaminate synthase-like"/>
    <property type="match status" value="1"/>
</dbReference>
<dbReference type="PANTHER" id="PTHR10696:SF25">
    <property type="entry name" value="OXIDOREDUCTASE AIM17-RELATED"/>
    <property type="match status" value="1"/>
</dbReference>
<evidence type="ECO:0000256" key="2">
    <source>
        <dbReference type="ARBA" id="ARBA00008654"/>
    </source>
</evidence>
<dbReference type="InterPro" id="IPR042098">
    <property type="entry name" value="TauD-like_sf"/>
</dbReference>
<dbReference type="AlphaFoldDB" id="A0AAU2V6W9"/>
<feature type="domain" description="TauD/TfdA-like" evidence="7">
    <location>
        <begin position="3"/>
        <end position="212"/>
    </location>
</feature>
<dbReference type="InterPro" id="IPR050411">
    <property type="entry name" value="AlphaKG_dependent_hydroxylases"/>
</dbReference>
<protein>
    <submittedName>
        <fullName evidence="8">TauD/TfdA family dioxygenase</fullName>
    </submittedName>
</protein>
<evidence type="ECO:0000256" key="6">
    <source>
        <dbReference type="ARBA" id="ARBA00023004"/>
    </source>
</evidence>
<dbReference type="GO" id="GO:0046872">
    <property type="term" value="F:metal ion binding"/>
    <property type="evidence" value="ECO:0007669"/>
    <property type="project" value="UniProtKB-KW"/>
</dbReference>
<proteinExistence type="inferred from homology"/>
<keyword evidence="4 8" id="KW-0223">Dioxygenase</keyword>
<keyword evidence="5" id="KW-0560">Oxidoreductase</keyword>
<evidence type="ECO:0000256" key="3">
    <source>
        <dbReference type="ARBA" id="ARBA00022723"/>
    </source>
</evidence>
<evidence type="ECO:0000256" key="5">
    <source>
        <dbReference type="ARBA" id="ARBA00023002"/>
    </source>
</evidence>
<keyword evidence="3" id="KW-0479">Metal-binding</keyword>
<accession>A0AAU2V6W9</accession>
<dbReference type="PANTHER" id="PTHR10696">
    <property type="entry name" value="GAMMA-BUTYROBETAINE HYDROXYLASE-RELATED"/>
    <property type="match status" value="1"/>
</dbReference>
<keyword evidence="6" id="KW-0408">Iron</keyword>
<dbReference type="Gene3D" id="3.60.130.10">
    <property type="entry name" value="Clavaminate synthase-like"/>
    <property type="match status" value="1"/>
</dbReference>
<evidence type="ECO:0000256" key="4">
    <source>
        <dbReference type="ARBA" id="ARBA00022964"/>
    </source>
</evidence>
<dbReference type="EMBL" id="CP108318">
    <property type="protein sequence ID" value="WTW63205.1"/>
    <property type="molecule type" value="Genomic_DNA"/>
</dbReference>
<comment type="cofactor">
    <cofactor evidence="1">
        <name>Fe(2+)</name>
        <dbReference type="ChEBI" id="CHEBI:29033"/>
    </cofactor>
</comment>
<name>A0AAU2V6W9_9ACTN</name>
<dbReference type="InterPro" id="IPR003819">
    <property type="entry name" value="TauD/TfdA-like"/>
</dbReference>
<dbReference type="Pfam" id="PF02668">
    <property type="entry name" value="TauD"/>
    <property type="match status" value="1"/>
</dbReference>
<sequence>MLADRLRESGLVTLEGLATRAAVLRFAERIMEITAHRDSGPDKLTTIYDTRRHANEDGYAGLTASELAAHTERSGIPQPPRLMLLVCAHQADQGGECLLTDGQAVHAELAADQPEALELLSTPRTAYFGRGDGHNTQVFTPYAEGRVALRLRTDALARWNPFLEPHLPRLLAAIDRHQITLPLVFGQGYLLDNSRWLHARNAFTGDRLCWRALGEPRAPLLPLPMGFLPASTAPHPPSPEVVS</sequence>
<organism evidence="8">
    <name type="scientific">Streptomyces sp. NBC_00003</name>
    <dbReference type="NCBI Taxonomy" id="2903608"/>
    <lineage>
        <taxon>Bacteria</taxon>
        <taxon>Bacillati</taxon>
        <taxon>Actinomycetota</taxon>
        <taxon>Actinomycetes</taxon>
        <taxon>Kitasatosporales</taxon>
        <taxon>Streptomycetaceae</taxon>
        <taxon>Streptomyces</taxon>
    </lineage>
</organism>
<dbReference type="GO" id="GO:0051213">
    <property type="term" value="F:dioxygenase activity"/>
    <property type="evidence" value="ECO:0007669"/>
    <property type="project" value="UniProtKB-KW"/>
</dbReference>
<evidence type="ECO:0000259" key="7">
    <source>
        <dbReference type="Pfam" id="PF02668"/>
    </source>
</evidence>
<comment type="similarity">
    <text evidence="2">Belongs to the gamma-BBH/TMLD family.</text>
</comment>
<gene>
    <name evidence="8" type="ORF">OG549_22540</name>
</gene>